<dbReference type="Gene3D" id="3.40.50.720">
    <property type="entry name" value="NAD(P)-binding Rossmann-like Domain"/>
    <property type="match status" value="1"/>
</dbReference>
<proteinExistence type="predicted"/>
<sequence length="279" mass="29559">MREGLSMTSQSCDRDVITGPALIQPWDRKLPNAPHTGARTSGGLRKSSAAEPLTMSTSQRLVLVLGGAGTVGSGIVKCLLERGFQVAVISRDDARLEKLTGFVPAQYRESLHTLVGDVGSEQGAQEAAAALVSRAGKVTDVVSSLGFSWWQGGPPHTQSLQELQRCILCEIHAVFHVTLGGAGERLLMPGTGFLTLGAAGALAFSQVIREEYPDVPCKLNEVKINMGVAPPERLGPGYVSHLEVGEAVASLVEKRRVSHTVLCANSTTDLKTLILEGKL</sequence>
<keyword evidence="4" id="KW-1185">Reference proteome</keyword>
<evidence type="ECO:0000313" key="4">
    <source>
        <dbReference type="Proteomes" id="UP001176940"/>
    </source>
</evidence>
<dbReference type="Proteomes" id="UP001176940">
    <property type="component" value="Unassembled WGS sequence"/>
</dbReference>
<dbReference type="Pfam" id="PF00106">
    <property type="entry name" value="adh_short"/>
    <property type="match status" value="1"/>
</dbReference>
<keyword evidence="1" id="KW-0560">Oxidoreductase</keyword>
<protein>
    <submittedName>
        <fullName evidence="3">Uncharacterized protein</fullName>
    </submittedName>
</protein>
<evidence type="ECO:0000256" key="1">
    <source>
        <dbReference type="ARBA" id="ARBA00023002"/>
    </source>
</evidence>
<dbReference type="PANTHER" id="PTHR43658">
    <property type="entry name" value="SHORT-CHAIN DEHYDROGENASE/REDUCTASE"/>
    <property type="match status" value="1"/>
</dbReference>
<name>A0ABN9M7L6_9NEOB</name>
<accession>A0ABN9M7L6</accession>
<dbReference type="InterPro" id="IPR002347">
    <property type="entry name" value="SDR_fam"/>
</dbReference>
<gene>
    <name evidence="3" type="ORF">RIMI_LOCUS15253150</name>
</gene>
<evidence type="ECO:0000313" key="3">
    <source>
        <dbReference type="EMBL" id="CAJ0955811.1"/>
    </source>
</evidence>
<dbReference type="PANTHER" id="PTHR43658:SF5">
    <property type="entry name" value="SI:DKEY-238O13.4"/>
    <property type="match status" value="1"/>
</dbReference>
<organism evidence="3 4">
    <name type="scientific">Ranitomeya imitator</name>
    <name type="common">mimic poison frog</name>
    <dbReference type="NCBI Taxonomy" id="111125"/>
    <lineage>
        <taxon>Eukaryota</taxon>
        <taxon>Metazoa</taxon>
        <taxon>Chordata</taxon>
        <taxon>Craniata</taxon>
        <taxon>Vertebrata</taxon>
        <taxon>Euteleostomi</taxon>
        <taxon>Amphibia</taxon>
        <taxon>Batrachia</taxon>
        <taxon>Anura</taxon>
        <taxon>Neobatrachia</taxon>
        <taxon>Hyloidea</taxon>
        <taxon>Dendrobatidae</taxon>
        <taxon>Dendrobatinae</taxon>
        <taxon>Ranitomeya</taxon>
    </lineage>
</organism>
<evidence type="ECO:0000256" key="2">
    <source>
        <dbReference type="SAM" id="MobiDB-lite"/>
    </source>
</evidence>
<comment type="caution">
    <text evidence="3">The sequence shown here is derived from an EMBL/GenBank/DDBJ whole genome shotgun (WGS) entry which is preliminary data.</text>
</comment>
<reference evidence="3" key="1">
    <citation type="submission" date="2023-07" db="EMBL/GenBank/DDBJ databases">
        <authorList>
            <person name="Stuckert A."/>
        </authorList>
    </citation>
    <scope>NUCLEOTIDE SEQUENCE</scope>
</reference>
<feature type="region of interest" description="Disordered" evidence="2">
    <location>
        <begin position="26"/>
        <end position="52"/>
    </location>
</feature>
<dbReference type="EMBL" id="CAUEEQ010040693">
    <property type="protein sequence ID" value="CAJ0955811.1"/>
    <property type="molecule type" value="Genomic_DNA"/>
</dbReference>
<dbReference type="SUPFAM" id="SSF51735">
    <property type="entry name" value="NAD(P)-binding Rossmann-fold domains"/>
    <property type="match status" value="1"/>
</dbReference>
<dbReference type="InterPro" id="IPR036291">
    <property type="entry name" value="NAD(P)-bd_dom_sf"/>
</dbReference>